<dbReference type="KEGG" id="mbrn:26246250"/>
<dbReference type="Proteomes" id="UP000510686">
    <property type="component" value="Chromosome 3"/>
</dbReference>
<gene>
    <name evidence="1" type="ORF">G6M90_00g054610</name>
</gene>
<dbReference type="GeneID" id="26246250"/>
<dbReference type="EMBL" id="CP058934">
    <property type="protein sequence ID" value="QLI69856.1"/>
    <property type="molecule type" value="Genomic_DNA"/>
</dbReference>
<evidence type="ECO:0000313" key="1">
    <source>
        <dbReference type="EMBL" id="QLI69856.1"/>
    </source>
</evidence>
<proteinExistence type="predicted"/>
<keyword evidence="2" id="KW-1185">Reference proteome</keyword>
<reference evidence="1 2" key="1">
    <citation type="submission" date="2020-07" db="EMBL/GenBank/DDBJ databases">
        <title>Telomere length de novo assembly of all 7 chromosomes of the fungus, Metarhizium brunneum, using a novel assembly pipeline.</title>
        <authorList>
            <person name="Saud z."/>
            <person name="Kortsinoglou A."/>
            <person name="Kouvelis V.N."/>
            <person name="Butt T.M."/>
        </authorList>
    </citation>
    <scope>NUCLEOTIDE SEQUENCE [LARGE SCALE GENOMIC DNA]</scope>
    <source>
        <strain evidence="1 2">4556</strain>
    </source>
</reference>
<sequence length="201" mass="22455">MDPFSIAVETAGLADVSFRLLLYLADINKASTEIQDAIAILSEEIKSFLAVNDSVEDFPHPRRDLGNFEAPLDHESDVDKVKRTIEQLETLLREIVGNKGKLWQSVAQKTEQLPADELSKAGEHLPGDDTWQEAVIGVASLSKAKNREHSAQGWLEELLGSKGYQHLSLTKVNMHSLLAARTGQGNFDWYHQKFKHKGNPR</sequence>
<dbReference type="AlphaFoldDB" id="A0A7D5UXN7"/>
<accession>A0A7D5UXN7</accession>
<dbReference type="OrthoDB" id="5077812at2759"/>
<evidence type="ECO:0000313" key="2">
    <source>
        <dbReference type="Proteomes" id="UP000510686"/>
    </source>
</evidence>
<organism evidence="1 2">
    <name type="scientific">Metarhizium brunneum</name>
    <dbReference type="NCBI Taxonomy" id="500148"/>
    <lineage>
        <taxon>Eukaryota</taxon>
        <taxon>Fungi</taxon>
        <taxon>Dikarya</taxon>
        <taxon>Ascomycota</taxon>
        <taxon>Pezizomycotina</taxon>
        <taxon>Sordariomycetes</taxon>
        <taxon>Hypocreomycetidae</taxon>
        <taxon>Hypocreales</taxon>
        <taxon>Clavicipitaceae</taxon>
        <taxon>Metarhizium</taxon>
    </lineage>
</organism>
<dbReference type="RefSeq" id="XP_014540944.1">
    <property type="nucleotide sequence ID" value="XM_014685458.1"/>
</dbReference>
<protein>
    <submittedName>
        <fullName evidence="1">Uncharacterized protein</fullName>
    </submittedName>
</protein>
<name>A0A7D5UXN7_9HYPO</name>